<keyword evidence="4" id="KW-0547">Nucleotide-binding</keyword>
<comment type="pathway">
    <text evidence="1">Isoprenoid biosynthesis; isopentenyl diphosphate biosynthesis via mevalonate pathway; isopentenyl diphosphate from (R)-mevalonate: step 2/3.</text>
</comment>
<dbReference type="EMBL" id="JBHSAC010000041">
    <property type="protein sequence ID" value="MFC3932039.1"/>
    <property type="molecule type" value="Genomic_DNA"/>
</dbReference>
<dbReference type="SUPFAM" id="SSF54211">
    <property type="entry name" value="Ribosomal protein S5 domain 2-like"/>
    <property type="match status" value="1"/>
</dbReference>
<evidence type="ECO:0000256" key="4">
    <source>
        <dbReference type="ARBA" id="ARBA00022741"/>
    </source>
</evidence>
<dbReference type="RefSeq" id="WP_380431065.1">
    <property type="nucleotide sequence ID" value="NZ_JBHSAC010000041.1"/>
</dbReference>
<comment type="caution">
    <text evidence="9">The sequence shown here is derived from an EMBL/GenBank/DDBJ whole genome shotgun (WGS) entry which is preliminary data.</text>
</comment>
<evidence type="ECO:0000259" key="8">
    <source>
        <dbReference type="Pfam" id="PF08544"/>
    </source>
</evidence>
<evidence type="ECO:0000256" key="6">
    <source>
        <dbReference type="ARBA" id="ARBA00022840"/>
    </source>
</evidence>
<dbReference type="InterPro" id="IPR020568">
    <property type="entry name" value="Ribosomal_Su5_D2-typ_SF"/>
</dbReference>
<dbReference type="PANTHER" id="PTHR31814:SF2">
    <property type="entry name" value="PHOSPHOMEVALONATE KINASE"/>
    <property type="match status" value="1"/>
</dbReference>
<dbReference type="EC" id="2.7.4.2" evidence="2"/>
<keyword evidence="5 9" id="KW-0418">Kinase</keyword>
<evidence type="ECO:0000256" key="3">
    <source>
        <dbReference type="ARBA" id="ARBA00022679"/>
    </source>
</evidence>
<organism evidence="9 10">
    <name type="scientific">Streptococcus dentapri</name>
    <dbReference type="NCBI Taxonomy" id="573564"/>
    <lineage>
        <taxon>Bacteria</taxon>
        <taxon>Bacillati</taxon>
        <taxon>Bacillota</taxon>
        <taxon>Bacilli</taxon>
        <taxon>Lactobacillales</taxon>
        <taxon>Streptococcaceae</taxon>
        <taxon>Streptococcus</taxon>
    </lineage>
</organism>
<evidence type="ECO:0000259" key="7">
    <source>
        <dbReference type="Pfam" id="PF00288"/>
    </source>
</evidence>
<dbReference type="PANTHER" id="PTHR31814">
    <property type="match status" value="1"/>
</dbReference>
<evidence type="ECO:0000313" key="10">
    <source>
        <dbReference type="Proteomes" id="UP001595901"/>
    </source>
</evidence>
<keyword evidence="6" id="KW-0067">ATP-binding</keyword>
<evidence type="ECO:0000313" key="9">
    <source>
        <dbReference type="EMBL" id="MFC3932039.1"/>
    </source>
</evidence>
<dbReference type="InterPro" id="IPR006204">
    <property type="entry name" value="GHMP_kinase_N_dom"/>
</dbReference>
<dbReference type="SUPFAM" id="SSF55060">
    <property type="entry name" value="GHMP Kinase, C-terminal domain"/>
    <property type="match status" value="1"/>
</dbReference>
<proteinExistence type="predicted"/>
<dbReference type="Pfam" id="PF08544">
    <property type="entry name" value="GHMP_kinases_C"/>
    <property type="match status" value="1"/>
</dbReference>
<dbReference type="GO" id="GO:0004631">
    <property type="term" value="F:phosphomevalonate kinase activity"/>
    <property type="evidence" value="ECO:0007669"/>
    <property type="project" value="UniProtKB-EC"/>
</dbReference>
<feature type="domain" description="GHMP kinase C-terminal" evidence="8">
    <location>
        <begin position="264"/>
        <end position="322"/>
    </location>
</feature>
<dbReference type="InterPro" id="IPR035102">
    <property type="entry name" value="Phosphomevalonate_kinase"/>
</dbReference>
<dbReference type="Pfam" id="PF00288">
    <property type="entry name" value="GHMP_kinases_N"/>
    <property type="match status" value="1"/>
</dbReference>
<dbReference type="Proteomes" id="UP001595901">
    <property type="component" value="Unassembled WGS sequence"/>
</dbReference>
<dbReference type="InterPro" id="IPR036554">
    <property type="entry name" value="GHMP_kinase_C_sf"/>
</dbReference>
<keyword evidence="3 9" id="KW-0808">Transferase</keyword>
<evidence type="ECO:0000256" key="1">
    <source>
        <dbReference type="ARBA" id="ARBA00005017"/>
    </source>
</evidence>
<gene>
    <name evidence="9" type="ORF">ACFOSE_04495</name>
</gene>
<dbReference type="InterPro" id="IPR014721">
    <property type="entry name" value="Ribsml_uS5_D2-typ_fold_subgr"/>
</dbReference>
<dbReference type="InterPro" id="IPR013750">
    <property type="entry name" value="GHMP_kinase_C_dom"/>
</dbReference>
<dbReference type="Gene3D" id="3.30.230.10">
    <property type="match status" value="1"/>
</dbReference>
<dbReference type="NCBIfam" id="TIGR01220">
    <property type="entry name" value="Pmev_kin_Gr_pos"/>
    <property type="match status" value="1"/>
</dbReference>
<dbReference type="InterPro" id="IPR005917">
    <property type="entry name" value="Pmev_kinase_bact"/>
</dbReference>
<evidence type="ECO:0000256" key="5">
    <source>
        <dbReference type="ARBA" id="ARBA00022777"/>
    </source>
</evidence>
<evidence type="ECO:0000256" key="2">
    <source>
        <dbReference type="ARBA" id="ARBA00012958"/>
    </source>
</evidence>
<sequence>MTEFRVQTGGKLYLAGEYAVLTPGQSALIKNIPIYMTATIQSAASYHLYSDMFDYGVGLDFDKNYALIQTTVEVVNDYLSHLGLEPHPFSLKITGKLEKDGKKIGIGSSGSVTVLVVKAMAALYGQTWPADLLFKLSAYSLLKTGDNGSMGDLACIVYDDLVLFTSFDRRRIRDWMEQQPLQEVLARDWSYEIKTIKPAVVCDFLVGWTGQPAISKDMINQVKSTITADFLKQTQAVVLDLAQGLEVGNQKQILISLTQAGDLLKELHPAIYTSDLLNLTAAAQGLEVAAKSSGSGGGDCGIALSFNHEHSQTLIERWRAAGIELLSSQML</sequence>
<accession>A0ABV8D150</accession>
<dbReference type="Gene3D" id="3.30.70.890">
    <property type="entry name" value="GHMP kinase, C-terminal domain"/>
    <property type="match status" value="1"/>
</dbReference>
<feature type="domain" description="GHMP kinase N-terminal" evidence="7">
    <location>
        <begin position="73"/>
        <end position="158"/>
    </location>
</feature>
<keyword evidence="10" id="KW-1185">Reference proteome</keyword>
<name>A0ABV8D150_9STRE</name>
<reference evidence="10" key="1">
    <citation type="journal article" date="2019" name="Int. J. Syst. Evol. Microbiol.">
        <title>The Global Catalogue of Microorganisms (GCM) 10K type strain sequencing project: providing services to taxonomists for standard genome sequencing and annotation.</title>
        <authorList>
            <consortium name="The Broad Institute Genomics Platform"/>
            <consortium name="The Broad Institute Genome Sequencing Center for Infectious Disease"/>
            <person name="Wu L."/>
            <person name="Ma J."/>
        </authorList>
    </citation>
    <scope>NUCLEOTIDE SEQUENCE [LARGE SCALE GENOMIC DNA]</scope>
    <source>
        <strain evidence="10">CCUG 58728</strain>
    </source>
</reference>
<protein>
    <recommendedName>
        <fullName evidence="2">phosphomevalonate kinase</fullName>
        <ecNumber evidence="2">2.7.4.2</ecNumber>
    </recommendedName>
</protein>